<dbReference type="Proteomes" id="UP001595898">
    <property type="component" value="Unassembled WGS sequence"/>
</dbReference>
<organism evidence="6 7">
    <name type="scientific">Halosolutus amylolyticus</name>
    <dbReference type="NCBI Taxonomy" id="2932267"/>
    <lineage>
        <taxon>Archaea</taxon>
        <taxon>Methanobacteriati</taxon>
        <taxon>Methanobacteriota</taxon>
        <taxon>Stenosarchaea group</taxon>
        <taxon>Halobacteria</taxon>
        <taxon>Halobacteriales</taxon>
        <taxon>Natrialbaceae</taxon>
        <taxon>Halosolutus</taxon>
    </lineage>
</organism>
<keyword evidence="1" id="KW-0805">Transcription regulation</keyword>
<dbReference type="InterPro" id="IPR031803">
    <property type="entry name" value="BAT_GAF/HTH-assoc"/>
</dbReference>
<dbReference type="RefSeq" id="WP_250139473.1">
    <property type="nucleotide sequence ID" value="NZ_JALIQP010000001.1"/>
</dbReference>
<keyword evidence="2" id="KW-0804">Transcription</keyword>
<name>A0ABD5PLL1_9EURY</name>
<dbReference type="InterPro" id="IPR000700">
    <property type="entry name" value="PAS-assoc_C"/>
</dbReference>
<dbReference type="SUPFAM" id="SSF55785">
    <property type="entry name" value="PYP-like sensor domain (PAS domain)"/>
    <property type="match status" value="1"/>
</dbReference>
<gene>
    <name evidence="6" type="ORF">ACFO5R_05295</name>
</gene>
<feature type="domain" description="PAS" evidence="4">
    <location>
        <begin position="96"/>
        <end position="142"/>
    </location>
</feature>
<sequence length="647" mass="69109">MSLVLVASILLRLVGTGYSVLLLSRSGDRRFAFLSVMLGLMASRQLWTLLAAGGGGLAELPGLVVSVLAVATVHYLSQYVEEEARIKAELAAANDRLRSFRKAVEHAGHAIFLTDPDGTIEYANPATEDVSGYAPADVVGETPALWKSGEHDEAFYEDLWGTITDGEVWDGEIVNRRKNGDLCWVDMTIAPITDESGTVEQFVAVDTDVTERKERELRIQEQHAELEVLNTTNEIVRDVNRELLRADSKAEVEAIACERFASAGPYESAWVAARNAVTDTVRSHTSAGIDEGTLTGIVTAVNDADRQTVVDRALETETTHVVRTCDAGRPACERKTCECHSYGGAAATVAIPLTYRDAHYGALVLHASDAGTAAALDGEILDELGETIAYAITATESQRSLVTDRVTALTFTLTPDDDPLVALAAALECDLDLERVTTGADGDLAAFVTLQGENLDADDVLASVAAADDLAAVQPIRDADAVLVRVTVPAGSVVATLANYGAVVRSLTADGAAGTLVAELAETADVRSVVEAVSQTHPGADLVGQRERDRSPETRGQFRSTIEDRVTDRQLEALQLAHFGGFFAWPRESSGDELADRMGVCQSTYLQHLRAGQRKVFETFFDPDRATDAGQPPGIAADTAGADYSSS</sequence>
<evidence type="ECO:0000313" key="6">
    <source>
        <dbReference type="EMBL" id="MFC4541338.1"/>
    </source>
</evidence>
<dbReference type="Pfam" id="PF15915">
    <property type="entry name" value="BAT"/>
    <property type="match status" value="1"/>
</dbReference>
<dbReference type="Pfam" id="PF13426">
    <property type="entry name" value="PAS_9"/>
    <property type="match status" value="1"/>
</dbReference>
<dbReference type="PANTHER" id="PTHR34236:SF1">
    <property type="entry name" value="DIMETHYL SULFOXIDE REDUCTASE TRANSCRIPTIONAL ACTIVATOR"/>
    <property type="match status" value="1"/>
</dbReference>
<dbReference type="Gene3D" id="3.30.450.40">
    <property type="match status" value="1"/>
</dbReference>
<accession>A0ABD5PLL1</accession>
<dbReference type="PANTHER" id="PTHR34236">
    <property type="entry name" value="DIMETHYL SULFOXIDE REDUCTASE TRANSCRIPTIONAL ACTIVATOR"/>
    <property type="match status" value="1"/>
</dbReference>
<evidence type="ECO:0000313" key="7">
    <source>
        <dbReference type="Proteomes" id="UP001595898"/>
    </source>
</evidence>
<dbReference type="SMART" id="SM00086">
    <property type="entry name" value="PAC"/>
    <property type="match status" value="1"/>
</dbReference>
<dbReference type="NCBIfam" id="TIGR00229">
    <property type="entry name" value="sensory_box"/>
    <property type="match status" value="1"/>
</dbReference>
<dbReference type="InterPro" id="IPR000014">
    <property type="entry name" value="PAS"/>
</dbReference>
<feature type="region of interest" description="Disordered" evidence="3">
    <location>
        <begin position="624"/>
        <end position="647"/>
    </location>
</feature>
<dbReference type="PROSITE" id="PS50113">
    <property type="entry name" value="PAC"/>
    <property type="match status" value="1"/>
</dbReference>
<dbReference type="InterPro" id="IPR001610">
    <property type="entry name" value="PAC"/>
</dbReference>
<dbReference type="CDD" id="cd00130">
    <property type="entry name" value="PAS"/>
    <property type="match status" value="1"/>
</dbReference>
<protein>
    <submittedName>
        <fullName evidence="6">Bacterio-opsin activator domain-containing protein</fullName>
    </submittedName>
</protein>
<dbReference type="PROSITE" id="PS50112">
    <property type="entry name" value="PAS"/>
    <property type="match status" value="1"/>
</dbReference>
<evidence type="ECO:0000256" key="1">
    <source>
        <dbReference type="ARBA" id="ARBA00023015"/>
    </source>
</evidence>
<evidence type="ECO:0000259" key="4">
    <source>
        <dbReference type="PROSITE" id="PS50112"/>
    </source>
</evidence>
<evidence type="ECO:0000256" key="3">
    <source>
        <dbReference type="SAM" id="MobiDB-lite"/>
    </source>
</evidence>
<dbReference type="InterPro" id="IPR007050">
    <property type="entry name" value="HTH_bacterioopsin"/>
</dbReference>
<evidence type="ECO:0000256" key="2">
    <source>
        <dbReference type="ARBA" id="ARBA00023163"/>
    </source>
</evidence>
<keyword evidence="7" id="KW-1185">Reference proteome</keyword>
<dbReference type="InterPro" id="IPR029016">
    <property type="entry name" value="GAF-like_dom_sf"/>
</dbReference>
<dbReference type="SUPFAM" id="SSF55781">
    <property type="entry name" value="GAF domain-like"/>
    <property type="match status" value="1"/>
</dbReference>
<dbReference type="Pfam" id="PF04967">
    <property type="entry name" value="HTH_10"/>
    <property type="match status" value="1"/>
</dbReference>
<proteinExistence type="predicted"/>
<dbReference type="EMBL" id="JBHSFA010000002">
    <property type="protein sequence ID" value="MFC4541338.1"/>
    <property type="molecule type" value="Genomic_DNA"/>
</dbReference>
<comment type="caution">
    <text evidence="6">The sequence shown here is derived from an EMBL/GenBank/DDBJ whole genome shotgun (WGS) entry which is preliminary data.</text>
</comment>
<dbReference type="SMART" id="SM00091">
    <property type="entry name" value="PAS"/>
    <property type="match status" value="1"/>
</dbReference>
<feature type="domain" description="PAC" evidence="5">
    <location>
        <begin position="169"/>
        <end position="221"/>
    </location>
</feature>
<reference evidence="6 7" key="1">
    <citation type="journal article" date="2019" name="Int. J. Syst. Evol. Microbiol.">
        <title>The Global Catalogue of Microorganisms (GCM) 10K type strain sequencing project: providing services to taxonomists for standard genome sequencing and annotation.</title>
        <authorList>
            <consortium name="The Broad Institute Genomics Platform"/>
            <consortium name="The Broad Institute Genome Sequencing Center for Infectious Disease"/>
            <person name="Wu L."/>
            <person name="Ma J."/>
        </authorList>
    </citation>
    <scope>NUCLEOTIDE SEQUENCE [LARGE SCALE GENOMIC DNA]</scope>
    <source>
        <strain evidence="6 7">WLHS5</strain>
    </source>
</reference>
<dbReference type="Gene3D" id="3.30.450.20">
    <property type="entry name" value="PAS domain"/>
    <property type="match status" value="1"/>
</dbReference>
<evidence type="ECO:0000259" key="5">
    <source>
        <dbReference type="PROSITE" id="PS50113"/>
    </source>
</evidence>
<dbReference type="AlphaFoldDB" id="A0ABD5PLL1"/>
<dbReference type="InterPro" id="IPR035965">
    <property type="entry name" value="PAS-like_dom_sf"/>
</dbReference>